<evidence type="ECO:0000256" key="1">
    <source>
        <dbReference type="ARBA" id="ARBA00022741"/>
    </source>
</evidence>
<dbReference type="RefSeq" id="WP_344424947.1">
    <property type="nucleotide sequence ID" value="NZ_BAAANN010000024.1"/>
</dbReference>
<evidence type="ECO:0000256" key="3">
    <source>
        <dbReference type="ARBA" id="ARBA00023186"/>
    </source>
</evidence>
<dbReference type="InterPro" id="IPR050130">
    <property type="entry name" value="ClpA_ClpB"/>
</dbReference>
<evidence type="ECO:0000313" key="8">
    <source>
        <dbReference type="Proteomes" id="UP001501116"/>
    </source>
</evidence>
<evidence type="ECO:0000256" key="2">
    <source>
        <dbReference type="ARBA" id="ARBA00022840"/>
    </source>
</evidence>
<organism evidence="7 8">
    <name type="scientific">Amycolatopsis minnesotensis</name>
    <dbReference type="NCBI Taxonomy" id="337894"/>
    <lineage>
        <taxon>Bacteria</taxon>
        <taxon>Bacillati</taxon>
        <taxon>Actinomycetota</taxon>
        <taxon>Actinomycetes</taxon>
        <taxon>Pseudonocardiales</taxon>
        <taxon>Pseudonocardiaceae</taxon>
        <taxon>Amycolatopsis</taxon>
    </lineage>
</organism>
<dbReference type="Pfam" id="PF10431">
    <property type="entry name" value="ClpB_D2-small"/>
    <property type="match status" value="1"/>
</dbReference>
<dbReference type="EMBL" id="BAAANN010000024">
    <property type="protein sequence ID" value="GAA1973291.1"/>
    <property type="molecule type" value="Genomic_DNA"/>
</dbReference>
<dbReference type="CDD" id="cd19499">
    <property type="entry name" value="RecA-like_ClpB_Hsp104-like"/>
    <property type="match status" value="1"/>
</dbReference>
<dbReference type="Gene3D" id="1.10.8.60">
    <property type="match status" value="1"/>
</dbReference>
<dbReference type="SMART" id="SM01086">
    <property type="entry name" value="ClpB_D2-small"/>
    <property type="match status" value="1"/>
</dbReference>
<protein>
    <submittedName>
        <fullName evidence="7">AAA family ATPase</fullName>
    </submittedName>
</protein>
<comment type="caution">
    <text evidence="7">The sequence shown here is derived from an EMBL/GenBank/DDBJ whole genome shotgun (WGS) entry which is preliminary data.</text>
</comment>
<feature type="domain" description="Clp ATPase C-terminal" evidence="6">
    <location>
        <begin position="267"/>
        <end position="356"/>
    </location>
</feature>
<evidence type="ECO:0000259" key="6">
    <source>
        <dbReference type="SMART" id="SM01086"/>
    </source>
</evidence>
<proteinExistence type="predicted"/>
<dbReference type="SUPFAM" id="SSF52540">
    <property type="entry name" value="P-loop containing nucleoside triphosphate hydrolases"/>
    <property type="match status" value="1"/>
</dbReference>
<dbReference type="InterPro" id="IPR003959">
    <property type="entry name" value="ATPase_AAA_core"/>
</dbReference>
<dbReference type="SMART" id="SM00382">
    <property type="entry name" value="AAA"/>
    <property type="match status" value="1"/>
</dbReference>
<sequence length="365" mass="39163">MPFLTDMYHEQNRRAAAEPVAADGDGARRPPESADPAALAARLSAKVLGQDAAVEAVVRAVTLANAGAADPYRPLANLLLVGPTGVGKTELVRQVAAELRAGPDDLCRVDMNSLAQEHYAASFTGAPPGYAGSKEAFTVFDRSTVEGDAYRPGIVLFDEVEKAHPTVLRALLHVLDNGTLRLANGTESISFRNSFVFLTSNLGSSELAKRRGLGWRRLTDRVGRRAGAVAARLTARGNHAVVTGALRDFFDAEFLNRIDETVVFSEFDSTTAERVADLQVDQLRQRLARRSVHLEVDHSVRALLAEVGFDPVYGARGLGRSVRTVLAGPVAEAVLRARPTGREPLHLRAKSDGGTVTVETSEPGR</sequence>
<dbReference type="Gene3D" id="3.40.50.300">
    <property type="entry name" value="P-loop containing nucleotide triphosphate hydrolases"/>
    <property type="match status" value="1"/>
</dbReference>
<name>A0ABN2RQR8_9PSEU</name>
<dbReference type="PANTHER" id="PTHR11638:SF18">
    <property type="entry name" value="HEAT SHOCK PROTEIN 104"/>
    <property type="match status" value="1"/>
</dbReference>
<dbReference type="PANTHER" id="PTHR11638">
    <property type="entry name" value="ATP-DEPENDENT CLP PROTEASE"/>
    <property type="match status" value="1"/>
</dbReference>
<gene>
    <name evidence="7" type="ORF">GCM10009754_55120</name>
</gene>
<dbReference type="Proteomes" id="UP001501116">
    <property type="component" value="Unassembled WGS sequence"/>
</dbReference>
<evidence type="ECO:0000259" key="5">
    <source>
        <dbReference type="SMART" id="SM00382"/>
    </source>
</evidence>
<feature type="region of interest" description="Disordered" evidence="4">
    <location>
        <begin position="12"/>
        <end position="35"/>
    </location>
</feature>
<reference evidence="7 8" key="1">
    <citation type="journal article" date="2019" name="Int. J. Syst. Evol. Microbiol.">
        <title>The Global Catalogue of Microorganisms (GCM) 10K type strain sequencing project: providing services to taxonomists for standard genome sequencing and annotation.</title>
        <authorList>
            <consortium name="The Broad Institute Genomics Platform"/>
            <consortium name="The Broad Institute Genome Sequencing Center for Infectious Disease"/>
            <person name="Wu L."/>
            <person name="Ma J."/>
        </authorList>
    </citation>
    <scope>NUCLEOTIDE SEQUENCE [LARGE SCALE GENOMIC DNA]</scope>
    <source>
        <strain evidence="7 8">JCM 14545</strain>
    </source>
</reference>
<evidence type="ECO:0000313" key="7">
    <source>
        <dbReference type="EMBL" id="GAA1973291.1"/>
    </source>
</evidence>
<dbReference type="Pfam" id="PF07724">
    <property type="entry name" value="AAA_2"/>
    <property type="match status" value="1"/>
</dbReference>
<dbReference type="InterPro" id="IPR001270">
    <property type="entry name" value="ClpA/B"/>
</dbReference>
<dbReference type="PRINTS" id="PR00300">
    <property type="entry name" value="CLPPROTEASEA"/>
</dbReference>
<dbReference type="InterPro" id="IPR019489">
    <property type="entry name" value="Clp_ATPase_C"/>
</dbReference>
<dbReference type="InterPro" id="IPR003593">
    <property type="entry name" value="AAA+_ATPase"/>
</dbReference>
<keyword evidence="2" id="KW-0067">ATP-binding</keyword>
<keyword evidence="3" id="KW-0143">Chaperone</keyword>
<evidence type="ECO:0000256" key="4">
    <source>
        <dbReference type="SAM" id="MobiDB-lite"/>
    </source>
</evidence>
<keyword evidence="8" id="KW-1185">Reference proteome</keyword>
<dbReference type="InterPro" id="IPR027417">
    <property type="entry name" value="P-loop_NTPase"/>
</dbReference>
<keyword evidence="1" id="KW-0547">Nucleotide-binding</keyword>
<accession>A0ABN2RQR8</accession>
<feature type="domain" description="AAA+ ATPase" evidence="5">
    <location>
        <begin position="74"/>
        <end position="268"/>
    </location>
</feature>